<dbReference type="Proteomes" id="UP000287651">
    <property type="component" value="Unassembled WGS sequence"/>
</dbReference>
<reference evidence="1 2" key="1">
    <citation type="journal article" date="2014" name="Agronomy (Basel)">
        <title>A Draft Genome Sequence for Ensete ventricosum, the Drought-Tolerant Tree Against Hunger.</title>
        <authorList>
            <person name="Harrison J."/>
            <person name="Moore K.A."/>
            <person name="Paszkiewicz K."/>
            <person name="Jones T."/>
            <person name="Grant M."/>
            <person name="Ambacheew D."/>
            <person name="Muzemil S."/>
            <person name="Studholme D.J."/>
        </authorList>
    </citation>
    <scope>NUCLEOTIDE SEQUENCE [LARGE SCALE GENOMIC DNA]</scope>
</reference>
<dbReference type="AlphaFoldDB" id="A0A427A2U4"/>
<organism evidence="1 2">
    <name type="scientific">Ensete ventricosum</name>
    <name type="common">Abyssinian banana</name>
    <name type="synonym">Musa ensete</name>
    <dbReference type="NCBI Taxonomy" id="4639"/>
    <lineage>
        <taxon>Eukaryota</taxon>
        <taxon>Viridiplantae</taxon>
        <taxon>Streptophyta</taxon>
        <taxon>Embryophyta</taxon>
        <taxon>Tracheophyta</taxon>
        <taxon>Spermatophyta</taxon>
        <taxon>Magnoliopsida</taxon>
        <taxon>Liliopsida</taxon>
        <taxon>Zingiberales</taxon>
        <taxon>Musaceae</taxon>
        <taxon>Ensete</taxon>
    </lineage>
</organism>
<sequence length="169" mass="18777">MDMTHHVTFSTDSTRPTWRSLEGEVGCRKSARSQAYLNEQLSTGFISAAGMAAPPSEPAPDASSYTVLSRRRLRWFLDEHFATPLDLSKLPSLTAQLDRECRDLEGDLRCLLEDRLPSKASKWLSRSNDARGILHHLGGFAPCSPPGLALKTLDLDSPLRYWSPHCVAI</sequence>
<accession>A0A427A2U4</accession>
<evidence type="ECO:0000313" key="2">
    <source>
        <dbReference type="Proteomes" id="UP000287651"/>
    </source>
</evidence>
<protein>
    <submittedName>
        <fullName evidence="1">Uncharacterized protein</fullName>
    </submittedName>
</protein>
<comment type="caution">
    <text evidence="1">The sequence shown here is derived from an EMBL/GenBank/DDBJ whole genome shotgun (WGS) entry which is preliminary data.</text>
</comment>
<gene>
    <name evidence="1" type="ORF">B296_00011063</name>
</gene>
<name>A0A427A2U4_ENSVE</name>
<proteinExistence type="predicted"/>
<dbReference type="EMBL" id="AMZH03003966">
    <property type="protein sequence ID" value="RRT70577.1"/>
    <property type="molecule type" value="Genomic_DNA"/>
</dbReference>
<evidence type="ECO:0000313" key="1">
    <source>
        <dbReference type="EMBL" id="RRT70577.1"/>
    </source>
</evidence>